<dbReference type="RefSeq" id="WP_213672175.1">
    <property type="nucleotide sequence ID" value="NZ_JAHCDA010000005.1"/>
</dbReference>
<dbReference type="SUPFAM" id="SSF53850">
    <property type="entry name" value="Periplasmic binding protein-like II"/>
    <property type="match status" value="1"/>
</dbReference>
<keyword evidence="3" id="KW-0238">DNA-binding</keyword>
<dbReference type="SUPFAM" id="SSF46785">
    <property type="entry name" value="Winged helix' DNA-binding domain"/>
    <property type="match status" value="1"/>
</dbReference>
<dbReference type="PANTHER" id="PTHR30346:SF26">
    <property type="entry name" value="HYDROGEN PEROXIDE-INDUCIBLE GENES ACTIVATOR"/>
    <property type="match status" value="1"/>
</dbReference>
<protein>
    <submittedName>
        <fullName evidence="7">Hydrogen peroxide-inducible genes activator</fullName>
    </submittedName>
</protein>
<feature type="domain" description="HTH lysR-type" evidence="6">
    <location>
        <begin position="4"/>
        <end position="62"/>
    </location>
</feature>
<dbReference type="InterPro" id="IPR036390">
    <property type="entry name" value="WH_DNA-bd_sf"/>
</dbReference>
<evidence type="ECO:0000256" key="4">
    <source>
        <dbReference type="ARBA" id="ARBA00023159"/>
    </source>
</evidence>
<dbReference type="Gene3D" id="1.10.10.10">
    <property type="entry name" value="Winged helix-like DNA-binding domain superfamily/Winged helix DNA-binding domain"/>
    <property type="match status" value="1"/>
</dbReference>
<evidence type="ECO:0000259" key="6">
    <source>
        <dbReference type="PROSITE" id="PS50931"/>
    </source>
</evidence>
<dbReference type="Proteomes" id="UP000766336">
    <property type="component" value="Unassembled WGS sequence"/>
</dbReference>
<keyword evidence="4" id="KW-0010">Activator</keyword>
<evidence type="ECO:0000313" key="7">
    <source>
        <dbReference type="EMBL" id="MBS7813474.1"/>
    </source>
</evidence>
<accession>A0ABS5QIN5</accession>
<dbReference type="CDD" id="cd08411">
    <property type="entry name" value="PBP2_OxyR"/>
    <property type="match status" value="1"/>
</dbReference>
<evidence type="ECO:0000256" key="3">
    <source>
        <dbReference type="ARBA" id="ARBA00023125"/>
    </source>
</evidence>
<evidence type="ECO:0000256" key="5">
    <source>
        <dbReference type="ARBA" id="ARBA00023163"/>
    </source>
</evidence>
<evidence type="ECO:0000256" key="2">
    <source>
        <dbReference type="ARBA" id="ARBA00023015"/>
    </source>
</evidence>
<comment type="caution">
    <text evidence="7">The sequence shown here is derived from an EMBL/GenBank/DDBJ whole genome shotgun (WGS) entry which is preliminary data.</text>
</comment>
<sequence length="304" mass="31912">MILPSPQQLRYLSALADHGHFGRAAAACAVTQSTLSAGILALERQLDTALIERGATKRPVFTPIGLEVVARARAALSALEAVAETAAATRDPLSGPLRLGVIPTIGPFLLPRLMPALRKAFPRLKLYLREDMTERLMAHLDAGKLDLLLLALPCDCSVAEIETIAPDPFLLALPANHRLAALPQVPLGALAGERVLLLEDGHCLRAQAQEACGLPRGLSAEGFAATSLHTLVQMVAGGLGLTLLPRLAVEGGVLNGTDLVVRPVQADTPGEATPARTLALAWRPRSPRAAEFRSLAPAIAEGVG</sequence>
<dbReference type="Pfam" id="PF03466">
    <property type="entry name" value="LysR_substrate"/>
    <property type="match status" value="1"/>
</dbReference>
<dbReference type="InterPro" id="IPR036388">
    <property type="entry name" value="WH-like_DNA-bd_sf"/>
</dbReference>
<dbReference type="Gene3D" id="3.40.190.10">
    <property type="entry name" value="Periplasmic binding protein-like II"/>
    <property type="match status" value="2"/>
</dbReference>
<proteinExistence type="inferred from homology"/>
<reference evidence="7 8" key="1">
    <citation type="submission" date="2021-05" db="EMBL/GenBank/DDBJ databases">
        <title>Roseococcus sp. XZZS9, whole genome shotgun sequencing project.</title>
        <authorList>
            <person name="Zhao G."/>
            <person name="Shen L."/>
        </authorList>
    </citation>
    <scope>NUCLEOTIDE SEQUENCE [LARGE SCALE GENOMIC DNA]</scope>
    <source>
        <strain evidence="7 8">XZZS9</strain>
    </source>
</reference>
<name>A0ABS5QIN5_9PROT</name>
<keyword evidence="8" id="KW-1185">Reference proteome</keyword>
<dbReference type="PROSITE" id="PS50931">
    <property type="entry name" value="HTH_LYSR"/>
    <property type="match status" value="1"/>
</dbReference>
<evidence type="ECO:0000313" key="8">
    <source>
        <dbReference type="Proteomes" id="UP000766336"/>
    </source>
</evidence>
<evidence type="ECO:0000256" key="1">
    <source>
        <dbReference type="ARBA" id="ARBA00009437"/>
    </source>
</evidence>
<comment type="similarity">
    <text evidence="1">Belongs to the LysR transcriptional regulatory family.</text>
</comment>
<keyword evidence="5" id="KW-0804">Transcription</keyword>
<dbReference type="PANTHER" id="PTHR30346">
    <property type="entry name" value="TRANSCRIPTIONAL DUAL REGULATOR HCAR-RELATED"/>
    <property type="match status" value="1"/>
</dbReference>
<dbReference type="InterPro" id="IPR005119">
    <property type="entry name" value="LysR_subst-bd"/>
</dbReference>
<keyword evidence="2" id="KW-0805">Transcription regulation</keyword>
<gene>
    <name evidence="7" type="ORF">KHU32_21215</name>
</gene>
<organism evidence="7 8">
    <name type="scientific">Roseococcus pinisoli</name>
    <dbReference type="NCBI Taxonomy" id="2835040"/>
    <lineage>
        <taxon>Bacteria</taxon>
        <taxon>Pseudomonadati</taxon>
        <taxon>Pseudomonadota</taxon>
        <taxon>Alphaproteobacteria</taxon>
        <taxon>Acetobacterales</taxon>
        <taxon>Roseomonadaceae</taxon>
        <taxon>Roseococcus</taxon>
    </lineage>
</organism>
<dbReference type="EMBL" id="JAHCDA010000005">
    <property type="protein sequence ID" value="MBS7813474.1"/>
    <property type="molecule type" value="Genomic_DNA"/>
</dbReference>
<dbReference type="InterPro" id="IPR000847">
    <property type="entry name" value="LysR_HTH_N"/>
</dbReference>
<dbReference type="Pfam" id="PF00126">
    <property type="entry name" value="HTH_1"/>
    <property type="match status" value="1"/>
</dbReference>